<keyword evidence="5 13" id="KW-0812">Transmembrane</keyword>
<dbReference type="InterPro" id="IPR052192">
    <property type="entry name" value="Insect_Ionotropic_Sensory_Rcpt"/>
</dbReference>
<dbReference type="Proteomes" id="UP000747542">
    <property type="component" value="Unassembled WGS sequence"/>
</dbReference>
<keyword evidence="17" id="KW-1185">Reference proteome</keyword>
<proteinExistence type="inferred from homology"/>
<evidence type="ECO:0000256" key="12">
    <source>
        <dbReference type="ARBA" id="ARBA00023303"/>
    </source>
</evidence>
<feature type="transmembrane region" description="Helical" evidence="13">
    <location>
        <begin position="348"/>
        <end position="369"/>
    </location>
</feature>
<evidence type="ECO:0000256" key="8">
    <source>
        <dbReference type="ARBA" id="ARBA00023136"/>
    </source>
</evidence>
<feature type="domain" description="Ionotropic glutamate receptor C-terminal" evidence="14">
    <location>
        <begin position="94"/>
        <end position="356"/>
    </location>
</feature>
<dbReference type="AlphaFoldDB" id="A0A8J5JTS4"/>
<evidence type="ECO:0000256" key="3">
    <source>
        <dbReference type="ARBA" id="ARBA00022448"/>
    </source>
</evidence>
<name>A0A8J5JTS4_HOMAM</name>
<keyword evidence="6 13" id="KW-1133">Transmembrane helix</keyword>
<keyword evidence="12" id="KW-0407">Ion channel</keyword>
<evidence type="ECO:0000256" key="13">
    <source>
        <dbReference type="SAM" id="Phobius"/>
    </source>
</evidence>
<keyword evidence="9 16" id="KW-0675">Receptor</keyword>
<dbReference type="GO" id="GO:0005886">
    <property type="term" value="C:plasma membrane"/>
    <property type="evidence" value="ECO:0007669"/>
    <property type="project" value="UniProtKB-SubCell"/>
</dbReference>
<evidence type="ECO:0000256" key="11">
    <source>
        <dbReference type="ARBA" id="ARBA00023286"/>
    </source>
</evidence>
<evidence type="ECO:0000256" key="10">
    <source>
        <dbReference type="ARBA" id="ARBA00023180"/>
    </source>
</evidence>
<evidence type="ECO:0000256" key="6">
    <source>
        <dbReference type="ARBA" id="ARBA00022989"/>
    </source>
</evidence>
<evidence type="ECO:0000313" key="17">
    <source>
        <dbReference type="Proteomes" id="UP000747542"/>
    </source>
</evidence>
<evidence type="ECO:0000256" key="1">
    <source>
        <dbReference type="ARBA" id="ARBA00004651"/>
    </source>
</evidence>
<dbReference type="Gene3D" id="3.40.190.10">
    <property type="entry name" value="Periplasmic binding protein-like II"/>
    <property type="match status" value="1"/>
</dbReference>
<dbReference type="GO" id="GO:0015276">
    <property type="term" value="F:ligand-gated monoatomic ion channel activity"/>
    <property type="evidence" value="ECO:0007669"/>
    <property type="project" value="InterPro"/>
</dbReference>
<feature type="transmembrane region" description="Helical" evidence="13">
    <location>
        <begin position="157"/>
        <end position="177"/>
    </location>
</feature>
<evidence type="ECO:0000259" key="14">
    <source>
        <dbReference type="Pfam" id="PF00060"/>
    </source>
</evidence>
<dbReference type="Pfam" id="PF10613">
    <property type="entry name" value="Lig_chan-Glu_bd"/>
    <property type="match status" value="1"/>
</dbReference>
<evidence type="ECO:0000256" key="9">
    <source>
        <dbReference type="ARBA" id="ARBA00023170"/>
    </source>
</evidence>
<reference evidence="16" key="1">
    <citation type="journal article" date="2021" name="Sci. Adv.">
        <title>The American lobster genome reveals insights on longevity, neural, and immune adaptations.</title>
        <authorList>
            <person name="Polinski J.M."/>
            <person name="Zimin A.V."/>
            <person name="Clark K.F."/>
            <person name="Kohn A.B."/>
            <person name="Sadowski N."/>
            <person name="Timp W."/>
            <person name="Ptitsyn A."/>
            <person name="Khanna P."/>
            <person name="Romanova D.Y."/>
            <person name="Williams P."/>
            <person name="Greenwood S.J."/>
            <person name="Moroz L.L."/>
            <person name="Walt D.R."/>
            <person name="Bodnar A.G."/>
        </authorList>
    </citation>
    <scope>NUCLEOTIDE SEQUENCE</scope>
    <source>
        <strain evidence="16">GMGI-L3</strain>
    </source>
</reference>
<gene>
    <name evidence="16" type="primary">kbp-L6</name>
    <name evidence="16" type="ORF">Hamer_G007825</name>
</gene>
<keyword evidence="10" id="KW-0325">Glycoprotein</keyword>
<comment type="caution">
    <text evidence="16">The sequence shown here is derived from an EMBL/GenBank/DDBJ whole genome shotgun (WGS) entry which is preliminary data.</text>
</comment>
<keyword evidence="3" id="KW-0813">Transport</keyword>
<sequence>MLHTFANNLNFTYVLREPLDEKWGTPADDGNWTGIVGDLQHQQADFSLDLTLTESRSRVMDHSRIYNYDPYVILSLKPSSLPRHLALTRPFKGEVWIAIIVCTPVMGLILWLLQKAWSWALSERDVSLVTPLFHTWGILLSEPSPTLPTKASGRVLMGWWLLTCVIITAAYHSSLIAHLSVQSKYPPINTFQDLLNRDGWSWGIYDLTGTNFLYFNGSSDPDIQEIYQHMQNMENSDAEEWLERVLHGGFSLLDLKTWIQIQVAKRYTDKDGNTPFHISTTEYPVFGGNISKMKQRLIEAGLLSLWLDELLKNEFKQNNTEEEGKEQPLYTEHESGQVVLTLDHLQGAFYLSLLGCCLAFGAFLIEILIHNYYTQ</sequence>
<dbReference type="GO" id="GO:0050906">
    <property type="term" value="P:detection of stimulus involved in sensory perception"/>
    <property type="evidence" value="ECO:0007669"/>
    <property type="project" value="UniProtKB-ARBA"/>
</dbReference>
<keyword evidence="7" id="KW-0406">Ion transport</keyword>
<comment type="similarity">
    <text evidence="2">Belongs to the glutamate-gated ion channel (TC 1.A.10.1) family.</text>
</comment>
<evidence type="ECO:0000313" key="16">
    <source>
        <dbReference type="EMBL" id="KAG7162311.1"/>
    </source>
</evidence>
<protein>
    <submittedName>
        <fullName evidence="16">Glutamate receptor U1-like 6</fullName>
    </submittedName>
</protein>
<dbReference type="PANTHER" id="PTHR42643">
    <property type="entry name" value="IONOTROPIC RECEPTOR 20A-RELATED"/>
    <property type="match status" value="1"/>
</dbReference>
<feature type="domain" description="Ionotropic glutamate receptor L-glutamate and glycine-binding" evidence="15">
    <location>
        <begin position="1"/>
        <end position="78"/>
    </location>
</feature>
<comment type="subcellular location">
    <subcellularLocation>
        <location evidence="1">Cell membrane</location>
        <topology evidence="1">Multi-pass membrane protein</topology>
    </subcellularLocation>
</comment>
<dbReference type="PANTHER" id="PTHR42643:SF24">
    <property type="entry name" value="IONOTROPIC RECEPTOR 60A"/>
    <property type="match status" value="1"/>
</dbReference>
<keyword evidence="8 13" id="KW-0472">Membrane</keyword>
<evidence type="ECO:0000256" key="2">
    <source>
        <dbReference type="ARBA" id="ARBA00008685"/>
    </source>
</evidence>
<organism evidence="16 17">
    <name type="scientific">Homarus americanus</name>
    <name type="common">American lobster</name>
    <dbReference type="NCBI Taxonomy" id="6706"/>
    <lineage>
        <taxon>Eukaryota</taxon>
        <taxon>Metazoa</taxon>
        <taxon>Ecdysozoa</taxon>
        <taxon>Arthropoda</taxon>
        <taxon>Crustacea</taxon>
        <taxon>Multicrustacea</taxon>
        <taxon>Malacostraca</taxon>
        <taxon>Eumalacostraca</taxon>
        <taxon>Eucarida</taxon>
        <taxon>Decapoda</taxon>
        <taxon>Pleocyemata</taxon>
        <taxon>Astacidea</taxon>
        <taxon>Nephropoidea</taxon>
        <taxon>Nephropidae</taxon>
        <taxon>Homarus</taxon>
    </lineage>
</organism>
<dbReference type="SUPFAM" id="SSF53850">
    <property type="entry name" value="Periplasmic binding protein-like II"/>
    <property type="match status" value="1"/>
</dbReference>
<dbReference type="EMBL" id="JAHLQT010027705">
    <property type="protein sequence ID" value="KAG7162311.1"/>
    <property type="molecule type" value="Genomic_DNA"/>
</dbReference>
<keyword evidence="4" id="KW-1003">Cell membrane</keyword>
<evidence type="ECO:0000256" key="5">
    <source>
        <dbReference type="ARBA" id="ARBA00022692"/>
    </source>
</evidence>
<dbReference type="Gene3D" id="1.10.287.70">
    <property type="match status" value="1"/>
</dbReference>
<keyword evidence="11" id="KW-1071">Ligand-gated ion channel</keyword>
<evidence type="ECO:0000256" key="4">
    <source>
        <dbReference type="ARBA" id="ARBA00022475"/>
    </source>
</evidence>
<dbReference type="InterPro" id="IPR019594">
    <property type="entry name" value="Glu/Gly-bd"/>
</dbReference>
<feature type="transmembrane region" description="Helical" evidence="13">
    <location>
        <begin position="95"/>
        <end position="113"/>
    </location>
</feature>
<dbReference type="Pfam" id="PF00060">
    <property type="entry name" value="Lig_chan"/>
    <property type="match status" value="1"/>
</dbReference>
<evidence type="ECO:0000259" key="15">
    <source>
        <dbReference type="Pfam" id="PF10613"/>
    </source>
</evidence>
<evidence type="ECO:0000256" key="7">
    <source>
        <dbReference type="ARBA" id="ARBA00023065"/>
    </source>
</evidence>
<dbReference type="InterPro" id="IPR001320">
    <property type="entry name" value="Iontro_rcpt_C"/>
</dbReference>
<accession>A0A8J5JTS4</accession>